<feature type="compositionally biased region" description="Basic and acidic residues" evidence="1">
    <location>
        <begin position="191"/>
        <end position="212"/>
    </location>
</feature>
<feature type="compositionally biased region" description="Basic and acidic residues" evidence="1">
    <location>
        <begin position="155"/>
        <end position="171"/>
    </location>
</feature>
<protein>
    <submittedName>
        <fullName evidence="3">RNA polymerase II transcription factor SIII subunit A2</fullName>
    </submittedName>
</protein>
<feature type="compositionally biased region" description="Polar residues" evidence="1">
    <location>
        <begin position="437"/>
        <end position="458"/>
    </location>
</feature>
<dbReference type="PANTHER" id="PTHR15141">
    <property type="entry name" value="TRANSCRIPTION ELONGATION FACTOR B POLYPEPTIDE 3"/>
    <property type="match status" value="1"/>
</dbReference>
<dbReference type="InterPro" id="IPR051870">
    <property type="entry name" value="Elongin-A_domain"/>
</dbReference>
<evidence type="ECO:0000313" key="3">
    <source>
        <dbReference type="EMBL" id="KAH0516210.1"/>
    </source>
</evidence>
<organism evidence="3 4">
    <name type="scientific">Microtus ochrogaster</name>
    <name type="common">Prairie vole</name>
    <dbReference type="NCBI Taxonomy" id="79684"/>
    <lineage>
        <taxon>Eukaryota</taxon>
        <taxon>Metazoa</taxon>
        <taxon>Chordata</taxon>
        <taxon>Craniata</taxon>
        <taxon>Vertebrata</taxon>
        <taxon>Euteleostomi</taxon>
        <taxon>Mammalia</taxon>
        <taxon>Eutheria</taxon>
        <taxon>Euarchontoglires</taxon>
        <taxon>Glires</taxon>
        <taxon>Rodentia</taxon>
        <taxon>Myomorpha</taxon>
        <taxon>Muroidea</taxon>
        <taxon>Cricetidae</taxon>
        <taxon>Arvicolinae</taxon>
        <taxon>Microtus</taxon>
    </lineage>
</organism>
<proteinExistence type="predicted"/>
<reference evidence="3" key="1">
    <citation type="submission" date="2020-03" db="EMBL/GenBank/DDBJ databases">
        <title>Studies in the Genomics of Life Span.</title>
        <authorList>
            <person name="Glass D."/>
        </authorList>
    </citation>
    <scope>NUCLEOTIDE SEQUENCE</scope>
    <source>
        <strain evidence="3">LTLLF</strain>
        <tissue evidence="3">Muscle</tissue>
    </source>
</reference>
<dbReference type="EMBL" id="JAATJU010020647">
    <property type="protein sequence ID" value="KAH0516210.1"/>
    <property type="molecule type" value="Genomic_DNA"/>
</dbReference>
<comment type="caution">
    <text evidence="3">The sequence shown here is derived from an EMBL/GenBank/DDBJ whole genome shotgun (WGS) entry which is preliminary data.</text>
</comment>
<name>A0A8J6GRY9_MICOH</name>
<feature type="region of interest" description="Disordered" evidence="1">
    <location>
        <begin position="96"/>
        <end position="120"/>
    </location>
</feature>
<feature type="compositionally biased region" description="Basic and acidic residues" evidence="1">
    <location>
        <begin position="103"/>
        <end position="120"/>
    </location>
</feature>
<sequence>MEFTHCLETLLKLRELLYRETEPHKLYKTLKKLSSLPILCDTLEKIGFRQTIKRLRKEQLLVPFSKEFATLWSRRSQFGPQSESDIQNCAIQASLLTETSKNSPEDKPHEPRSKEDRENGGKVLEVCSSSKHASPGLSQSPNSTLSLRLSLSKHTSPDQRAIRSTRPEARGSKRHSTSCGDPRLAAQSQEKVAKCSREPVQEPRKPLEDKLLSSKSDAGPAKQYLSPLQRESPGHCIVQDHPTEPSEACSNYDTSATSALPLPQPPCKSKKQCTWTVEAHSPVTKAPLSKSCSSKELNCLDVSPLPEVASTCQVDSLLDGPEQHSLHTDQEEPTWAHRVNVRTPVYSGRASSRLLKKSKEGHHAVPSCPLETQCQPAGDKAEPWQQVEKSLPQTHTAKANPTQTETQTHLQLEKSQELRLQALKARIQSTEAKKPQSRQTKLLTFKANNTSSGQQTESGPGGEASSDKNSLPEDSAPSHLQRAPRLPAGGRTKTQAKKRTPLMAKALRDYKKSYSCR</sequence>
<dbReference type="AlphaFoldDB" id="A0A8J6GRY9"/>
<feature type="compositionally biased region" description="Basic and acidic residues" evidence="1">
    <location>
        <begin position="506"/>
        <end position="517"/>
    </location>
</feature>
<dbReference type="Proteomes" id="UP000710432">
    <property type="component" value="Unassembled WGS sequence"/>
</dbReference>
<dbReference type="PANTHER" id="PTHR15141:SF75">
    <property type="entry name" value="ELONGIN-A"/>
    <property type="match status" value="1"/>
</dbReference>
<feature type="region of interest" description="Disordered" evidence="1">
    <location>
        <begin position="151"/>
        <end position="254"/>
    </location>
</feature>
<feature type="region of interest" description="Disordered" evidence="1">
    <location>
        <begin position="428"/>
        <end position="517"/>
    </location>
</feature>
<gene>
    <name evidence="2" type="ORF">LTLLF_103400</name>
    <name evidence="3" type="ORF">LTLLF_103435</name>
</gene>
<accession>A0A8J6GRY9</accession>
<evidence type="ECO:0000313" key="4">
    <source>
        <dbReference type="Proteomes" id="UP000710432"/>
    </source>
</evidence>
<dbReference type="EMBL" id="JAATJU010020647">
    <property type="protein sequence ID" value="KAH0516203.1"/>
    <property type="molecule type" value="Genomic_DNA"/>
</dbReference>
<evidence type="ECO:0000313" key="2">
    <source>
        <dbReference type="EMBL" id="KAH0516203.1"/>
    </source>
</evidence>
<evidence type="ECO:0000256" key="1">
    <source>
        <dbReference type="SAM" id="MobiDB-lite"/>
    </source>
</evidence>
<feature type="region of interest" description="Disordered" evidence="1">
    <location>
        <begin position="355"/>
        <end position="388"/>
    </location>
</feature>